<feature type="region of interest" description="Disordered" evidence="1">
    <location>
        <begin position="1"/>
        <end position="25"/>
    </location>
</feature>
<dbReference type="AlphaFoldDB" id="A0ABD3AD25"/>
<sequence length="99" mass="10975">MVKERDDRGTLFNSDSGSPGGHPIEDKIQTHFSNALKVCSELSVCEGEAMSLPFCWLKLPEMEDVLPVLNAMINFALKIRDITILHLSNGKEGVFAEIK</sequence>
<proteinExistence type="predicted"/>
<name>A0ABD3AD25_9GENT</name>
<organism evidence="2 3">
    <name type="scientific">Cinchona calisaya</name>
    <dbReference type="NCBI Taxonomy" id="153742"/>
    <lineage>
        <taxon>Eukaryota</taxon>
        <taxon>Viridiplantae</taxon>
        <taxon>Streptophyta</taxon>
        <taxon>Embryophyta</taxon>
        <taxon>Tracheophyta</taxon>
        <taxon>Spermatophyta</taxon>
        <taxon>Magnoliopsida</taxon>
        <taxon>eudicotyledons</taxon>
        <taxon>Gunneridae</taxon>
        <taxon>Pentapetalae</taxon>
        <taxon>asterids</taxon>
        <taxon>lamiids</taxon>
        <taxon>Gentianales</taxon>
        <taxon>Rubiaceae</taxon>
        <taxon>Cinchonoideae</taxon>
        <taxon>Cinchoneae</taxon>
        <taxon>Cinchona</taxon>
    </lineage>
</organism>
<evidence type="ECO:0000256" key="1">
    <source>
        <dbReference type="SAM" id="MobiDB-lite"/>
    </source>
</evidence>
<comment type="caution">
    <text evidence="2">The sequence shown here is derived from an EMBL/GenBank/DDBJ whole genome shotgun (WGS) entry which is preliminary data.</text>
</comment>
<evidence type="ECO:0000313" key="3">
    <source>
        <dbReference type="Proteomes" id="UP001630127"/>
    </source>
</evidence>
<accession>A0ABD3AD25</accession>
<dbReference type="Proteomes" id="UP001630127">
    <property type="component" value="Unassembled WGS sequence"/>
</dbReference>
<protein>
    <submittedName>
        <fullName evidence="2">Uncharacterized protein</fullName>
    </submittedName>
</protein>
<dbReference type="EMBL" id="JBJUIK010000004">
    <property type="protein sequence ID" value="KAL3529043.1"/>
    <property type="molecule type" value="Genomic_DNA"/>
</dbReference>
<keyword evidence="3" id="KW-1185">Reference proteome</keyword>
<gene>
    <name evidence="2" type="ORF">ACH5RR_008365</name>
</gene>
<reference evidence="2 3" key="1">
    <citation type="submission" date="2024-11" db="EMBL/GenBank/DDBJ databases">
        <title>A near-complete genome assembly of Cinchona calisaya.</title>
        <authorList>
            <person name="Lian D.C."/>
            <person name="Zhao X.W."/>
            <person name="Wei L."/>
        </authorList>
    </citation>
    <scope>NUCLEOTIDE SEQUENCE [LARGE SCALE GENOMIC DNA]</scope>
    <source>
        <tissue evidence="2">Nenye</tissue>
    </source>
</reference>
<evidence type="ECO:0000313" key="2">
    <source>
        <dbReference type="EMBL" id="KAL3529043.1"/>
    </source>
</evidence>